<dbReference type="OrthoDB" id="2201196at2759"/>
<feature type="chain" id="PRO_5003823125" evidence="3">
    <location>
        <begin position="22"/>
        <end position="442"/>
    </location>
</feature>
<evidence type="ECO:0000313" key="5">
    <source>
        <dbReference type="Proteomes" id="UP000003163"/>
    </source>
</evidence>
<protein>
    <submittedName>
        <fullName evidence="4">Uncharacterized protein</fullName>
    </submittedName>
</protein>
<dbReference type="Proteomes" id="UP000003163">
    <property type="component" value="Unassembled WGS sequence"/>
</dbReference>
<evidence type="ECO:0000256" key="3">
    <source>
        <dbReference type="SAM" id="SignalP"/>
    </source>
</evidence>
<keyword evidence="1" id="KW-0175">Coiled coil</keyword>
<comment type="caution">
    <text evidence="4">The sequence shown here is derived from an EMBL/GenBank/DDBJ whole genome shotgun (WGS) entry which is preliminary data.</text>
</comment>
<proteinExistence type="predicted"/>
<dbReference type="EMBL" id="AFBI03000004">
    <property type="protein sequence ID" value="EJW01780.1"/>
    <property type="molecule type" value="Genomic_DNA"/>
</dbReference>
<feature type="signal peptide" evidence="3">
    <location>
        <begin position="1"/>
        <end position="21"/>
    </location>
</feature>
<gene>
    <name evidence="4" type="ORF">EDEG_00371</name>
</gene>
<accession>J9DGP3</accession>
<dbReference type="InParanoid" id="J9DGP3"/>
<feature type="coiled-coil region" evidence="1">
    <location>
        <begin position="333"/>
        <end position="416"/>
    </location>
</feature>
<organism evidence="4 5">
    <name type="scientific">Edhazardia aedis (strain USNM 41457)</name>
    <name type="common">Microsporidian parasite</name>
    <dbReference type="NCBI Taxonomy" id="1003232"/>
    <lineage>
        <taxon>Eukaryota</taxon>
        <taxon>Fungi</taxon>
        <taxon>Fungi incertae sedis</taxon>
        <taxon>Microsporidia</taxon>
        <taxon>Edhazardia</taxon>
    </lineage>
</organism>
<evidence type="ECO:0000256" key="2">
    <source>
        <dbReference type="SAM" id="MobiDB-lite"/>
    </source>
</evidence>
<dbReference type="HOGENOM" id="CLU_619670_0_0_1"/>
<feature type="region of interest" description="Disordered" evidence="2">
    <location>
        <begin position="40"/>
        <end position="65"/>
    </location>
</feature>
<reference evidence="5" key="2">
    <citation type="submission" date="2015-07" db="EMBL/GenBank/DDBJ databases">
        <title>Contrasting host-pathogen interactions and genome evolution in two generalist and specialist microsporidian pathogens of mosquitoes.</title>
        <authorList>
            <consortium name="The Broad Institute Genomics Platform"/>
            <consortium name="The Broad Institute Genome Sequencing Center for Infectious Disease"/>
            <person name="Cuomo C.A."/>
            <person name="Sanscrainte N.D."/>
            <person name="Goldberg J.M."/>
            <person name="Heiman D."/>
            <person name="Young S."/>
            <person name="Zeng Q."/>
            <person name="Becnel J.J."/>
            <person name="Birren B.W."/>
        </authorList>
    </citation>
    <scope>NUCLEOTIDE SEQUENCE [LARGE SCALE GENOMIC DNA]</scope>
    <source>
        <strain evidence="5">USNM 41457</strain>
    </source>
</reference>
<evidence type="ECO:0000313" key="4">
    <source>
        <dbReference type="EMBL" id="EJW01780.1"/>
    </source>
</evidence>
<dbReference type="AlphaFoldDB" id="J9DGP3"/>
<dbReference type="Gene3D" id="1.20.5.340">
    <property type="match status" value="1"/>
</dbReference>
<reference evidence="4 5" key="1">
    <citation type="submission" date="2011-08" db="EMBL/GenBank/DDBJ databases">
        <authorList>
            <person name="Liu Z.J."/>
            <person name="Shi F.L."/>
            <person name="Lu J.Q."/>
            <person name="Li M."/>
            <person name="Wang Z.L."/>
        </authorList>
    </citation>
    <scope>NUCLEOTIDE SEQUENCE [LARGE SCALE GENOMIC DNA]</scope>
    <source>
        <strain evidence="4 5">USNM 41457</strain>
    </source>
</reference>
<keyword evidence="3" id="KW-0732">Signal</keyword>
<evidence type="ECO:0000256" key="1">
    <source>
        <dbReference type="SAM" id="Coils"/>
    </source>
</evidence>
<dbReference type="VEuPathDB" id="MicrosporidiaDB:EDEG_00371"/>
<name>J9DGP3_EDHAE</name>
<keyword evidence="5" id="KW-1185">Reference proteome</keyword>
<sequence>MTNMLNLSYILVTIICKVVLVDDIGLTKDEIETIKKMRQSNPNISQQKVHDDTRKNIGTSQNNDNISRNQSVVEVPTTKLFIQGADRQFLNKINTKSVNSMPTRIDYHEQPSFTIIDKNSDNSAYNLSNNVVNSSYDVKEAEKKNYNENRIVSASSVGPNMSKVFDNRKLKTNDSDDIYVEKTILPTEKTEILEVPLYHEKVTEHTWSPSIVEKQQYRVVEKPNILYVNQFNMEDEAKELVRKEKENLVDANRAHTEFLDIKFSESKQREDALDHDIMELSSKLEVLEHKLNDRKQENETIHSKLVMLKNRKNNLLSNQHRLQVERDKSDASYRLLQNNIAHLCKELDDLKSKIITTKDERNIYEERLKTHKFDLEKVEKDVNIEETRVTEYQKELSDLEGLLSNLKNRLSEFRIKRSKEQSLQNKLEMERERIIRSGMAYG</sequence>
<feature type="compositionally biased region" description="Polar residues" evidence="2">
    <location>
        <begin position="56"/>
        <end position="65"/>
    </location>
</feature>
<feature type="coiled-coil region" evidence="1">
    <location>
        <begin position="234"/>
        <end position="297"/>
    </location>
</feature>